<reference evidence="8 9" key="1">
    <citation type="submission" date="2022-04" db="EMBL/GenBank/DDBJ databases">
        <title>Mechanism of arsenic methylation and mitigation arsenic toxicity by Bacillus sp. LH14 from an Arsenic-Contaminated Paddy Soil.</title>
        <authorList>
            <person name="Wang D."/>
        </authorList>
    </citation>
    <scope>NUCLEOTIDE SEQUENCE [LARGE SCALE GENOMIC DNA]</scope>
    <source>
        <strain evidence="8 9">LH14</strain>
    </source>
</reference>
<evidence type="ECO:0000256" key="2">
    <source>
        <dbReference type="ARBA" id="ARBA00022475"/>
    </source>
</evidence>
<dbReference type="InterPro" id="IPR015414">
    <property type="entry name" value="TMEM64"/>
</dbReference>
<feature type="transmembrane region" description="Helical" evidence="6">
    <location>
        <begin position="124"/>
        <end position="146"/>
    </location>
</feature>
<sequence>MKYRVITLLTSWSILLVCMYEFGIIPFSKNELIQFITDRQDYVLLLYFAIFSLRFVLMIPSSLFLLTGIFLFNPWIVLLFSLGSMFITESIIFIIGKKINKSIWYKNFLNKHPKIGQRIKKNQYWMLFILGAVPTCPTDAACLISSASGMRYRPYIMIVLLSNTFYALWYVLLGSYVHL</sequence>
<keyword evidence="4 6" id="KW-1133">Transmembrane helix</keyword>
<protein>
    <recommendedName>
        <fullName evidence="6">TVP38/TMEM64 family membrane protein</fullName>
    </recommendedName>
</protein>
<evidence type="ECO:0000313" key="8">
    <source>
        <dbReference type="EMBL" id="UPM52815.1"/>
    </source>
</evidence>
<evidence type="ECO:0000256" key="5">
    <source>
        <dbReference type="ARBA" id="ARBA00023136"/>
    </source>
</evidence>
<evidence type="ECO:0000256" key="1">
    <source>
        <dbReference type="ARBA" id="ARBA00004651"/>
    </source>
</evidence>
<dbReference type="Proteomes" id="UP000830639">
    <property type="component" value="Chromosome"/>
</dbReference>
<keyword evidence="5 6" id="KW-0472">Membrane</keyword>
<accession>A0ABY4JG48</accession>
<evidence type="ECO:0000256" key="4">
    <source>
        <dbReference type="ARBA" id="ARBA00022989"/>
    </source>
</evidence>
<evidence type="ECO:0000256" key="3">
    <source>
        <dbReference type="ARBA" id="ARBA00022692"/>
    </source>
</evidence>
<evidence type="ECO:0000313" key="9">
    <source>
        <dbReference type="Proteomes" id="UP000830639"/>
    </source>
</evidence>
<organism evidence="8 9">
    <name type="scientific">Gottfriedia acidiceleris</name>
    <dbReference type="NCBI Taxonomy" id="371036"/>
    <lineage>
        <taxon>Bacteria</taxon>
        <taxon>Bacillati</taxon>
        <taxon>Bacillota</taxon>
        <taxon>Bacilli</taxon>
        <taxon>Bacillales</taxon>
        <taxon>Bacillaceae</taxon>
        <taxon>Gottfriedia</taxon>
    </lineage>
</organism>
<feature type="transmembrane region" description="Helical" evidence="6">
    <location>
        <begin position="152"/>
        <end position="173"/>
    </location>
</feature>
<dbReference type="Pfam" id="PF09335">
    <property type="entry name" value="VTT_dom"/>
    <property type="match status" value="1"/>
</dbReference>
<gene>
    <name evidence="8" type="ORF">MY490_13345</name>
</gene>
<dbReference type="PANTHER" id="PTHR12677:SF59">
    <property type="entry name" value="GOLGI APPARATUS MEMBRANE PROTEIN TVP38-RELATED"/>
    <property type="match status" value="1"/>
</dbReference>
<feature type="transmembrane region" description="Helical" evidence="6">
    <location>
        <begin position="44"/>
        <end position="69"/>
    </location>
</feature>
<feature type="transmembrane region" description="Helical" evidence="6">
    <location>
        <begin position="75"/>
        <end position="96"/>
    </location>
</feature>
<feature type="domain" description="VTT" evidence="7">
    <location>
        <begin position="59"/>
        <end position="175"/>
    </location>
</feature>
<comment type="similarity">
    <text evidence="6">Belongs to the TVP38/TMEM64 family.</text>
</comment>
<dbReference type="EMBL" id="CP096034">
    <property type="protein sequence ID" value="UPM52815.1"/>
    <property type="molecule type" value="Genomic_DNA"/>
</dbReference>
<evidence type="ECO:0000256" key="6">
    <source>
        <dbReference type="RuleBase" id="RU366058"/>
    </source>
</evidence>
<keyword evidence="9" id="KW-1185">Reference proteome</keyword>
<keyword evidence="3 6" id="KW-0812">Transmembrane</keyword>
<dbReference type="InterPro" id="IPR032816">
    <property type="entry name" value="VTT_dom"/>
</dbReference>
<evidence type="ECO:0000259" key="7">
    <source>
        <dbReference type="Pfam" id="PF09335"/>
    </source>
</evidence>
<keyword evidence="2 6" id="KW-1003">Cell membrane</keyword>
<name>A0ABY4JG48_9BACI</name>
<proteinExistence type="inferred from homology"/>
<dbReference type="PANTHER" id="PTHR12677">
    <property type="entry name" value="GOLGI APPARATUS MEMBRANE PROTEIN TVP38-RELATED"/>
    <property type="match status" value="1"/>
</dbReference>
<feature type="transmembrane region" description="Helical" evidence="6">
    <location>
        <begin position="6"/>
        <end position="23"/>
    </location>
</feature>
<dbReference type="RefSeq" id="WP_248266163.1">
    <property type="nucleotide sequence ID" value="NZ_CP096034.1"/>
</dbReference>
<comment type="subcellular location">
    <subcellularLocation>
        <location evidence="1 6">Cell membrane</location>
        <topology evidence="1 6">Multi-pass membrane protein</topology>
    </subcellularLocation>
</comment>